<dbReference type="EMBL" id="RCNT01000001">
    <property type="protein sequence ID" value="RMA43873.1"/>
    <property type="molecule type" value="Genomic_DNA"/>
</dbReference>
<gene>
    <name evidence="1" type="ORF">D9R08_02810</name>
</gene>
<reference evidence="1 2" key="1">
    <citation type="submission" date="2018-10" db="EMBL/GenBank/DDBJ databases">
        <authorList>
            <person name="Jung H.S."/>
            <person name="Jeon C.O."/>
        </authorList>
    </citation>
    <scope>NUCLEOTIDE SEQUENCE [LARGE SCALE GENOMIC DNA]</scope>
    <source>
        <strain evidence="1 2">MA-7-27</strain>
    </source>
</reference>
<dbReference type="OrthoDB" id="7874985at2"/>
<proteinExistence type="predicted"/>
<dbReference type="AlphaFoldDB" id="A0A3L9YCG7"/>
<dbReference type="Proteomes" id="UP000281343">
    <property type="component" value="Unassembled WGS sequence"/>
</dbReference>
<dbReference type="RefSeq" id="WP_121896463.1">
    <property type="nucleotide sequence ID" value="NZ_RCNT01000001.1"/>
</dbReference>
<evidence type="ECO:0000313" key="2">
    <source>
        <dbReference type="Proteomes" id="UP000281343"/>
    </source>
</evidence>
<protein>
    <submittedName>
        <fullName evidence="1">Uncharacterized protein</fullName>
    </submittedName>
</protein>
<sequence>MRPLLALPLLLLPACDAGHLGNPLLLPVTGLATAAENASYNARRSRVSDLLAANQPAIITEALSTPGPALAALYQTAQIPPASQPAVLRDLAEISAAPAADWVERATVIAMVHSN</sequence>
<name>A0A3L9YCG7_9RHOB</name>
<keyword evidence="2" id="KW-1185">Reference proteome</keyword>
<comment type="caution">
    <text evidence="1">The sequence shown here is derived from an EMBL/GenBank/DDBJ whole genome shotgun (WGS) entry which is preliminary data.</text>
</comment>
<accession>A0A3L9YCG7</accession>
<organism evidence="1 2">
    <name type="scientific">Rhodophyticola porphyridii</name>
    <dbReference type="NCBI Taxonomy" id="1852017"/>
    <lineage>
        <taxon>Bacteria</taxon>
        <taxon>Pseudomonadati</taxon>
        <taxon>Pseudomonadota</taxon>
        <taxon>Alphaproteobacteria</taxon>
        <taxon>Rhodobacterales</taxon>
        <taxon>Roseobacteraceae</taxon>
        <taxon>Rhodophyticola</taxon>
    </lineage>
</organism>
<evidence type="ECO:0000313" key="1">
    <source>
        <dbReference type="EMBL" id="RMA43873.1"/>
    </source>
</evidence>